<dbReference type="PANTHER" id="PTHR11911">
    <property type="entry name" value="INOSINE-5-MONOPHOSPHATE DEHYDROGENASE RELATED"/>
    <property type="match status" value="1"/>
</dbReference>
<feature type="binding site" description="in other chain" evidence="13 17">
    <location>
        <position position="304"/>
    </location>
    <ligand>
        <name>K(+)</name>
        <dbReference type="ChEBI" id="CHEBI:29103"/>
        <note>ligand shared between two tetrameric partners</note>
    </ligand>
</feature>
<comment type="pathway">
    <text evidence="13 20">Purine metabolism; XMP biosynthesis via de novo pathway; XMP from IMP: step 1/1.</text>
</comment>
<dbReference type="InterPro" id="IPR015875">
    <property type="entry name" value="IMP_DH/GMP_Rdtase_CS"/>
</dbReference>
<evidence type="ECO:0000256" key="4">
    <source>
        <dbReference type="ARBA" id="ARBA00022723"/>
    </source>
</evidence>
<evidence type="ECO:0000313" key="22">
    <source>
        <dbReference type="EMBL" id="SMF55677.1"/>
    </source>
</evidence>
<evidence type="ECO:0000256" key="15">
    <source>
        <dbReference type="PIRSR" id="PIRSR000130-2"/>
    </source>
</evidence>
<feature type="binding site" evidence="16">
    <location>
        <begin position="249"/>
        <end position="251"/>
    </location>
    <ligand>
        <name>NAD(+)</name>
        <dbReference type="ChEBI" id="CHEBI:57540"/>
    </ligand>
</feature>
<comment type="caution">
    <text evidence="13">Lacks conserved residue(s) required for the propagation of feature annotation.</text>
</comment>
<dbReference type="FunFam" id="3.20.20.70:FF:000003">
    <property type="entry name" value="GMP reductase"/>
    <property type="match status" value="1"/>
</dbReference>
<keyword evidence="10 13" id="KW-0520">NAD</keyword>
<evidence type="ECO:0000256" key="2">
    <source>
        <dbReference type="ARBA" id="ARBA00005502"/>
    </source>
</evidence>
<keyword evidence="9 13" id="KW-0560">Oxidoreductase</keyword>
<dbReference type="SUPFAM" id="SSF54631">
    <property type="entry name" value="CBS-domain pair"/>
    <property type="match status" value="1"/>
</dbReference>
<dbReference type="Pfam" id="PF00571">
    <property type="entry name" value="CBS"/>
    <property type="match status" value="2"/>
</dbReference>
<feature type="domain" description="CBS" evidence="21">
    <location>
        <begin position="156"/>
        <end position="212"/>
    </location>
</feature>
<organism evidence="22 23">
    <name type="scientific">Pseudobacteriovorax antillogorgiicola</name>
    <dbReference type="NCBI Taxonomy" id="1513793"/>
    <lineage>
        <taxon>Bacteria</taxon>
        <taxon>Pseudomonadati</taxon>
        <taxon>Bdellovibrionota</taxon>
        <taxon>Oligoflexia</taxon>
        <taxon>Oligoflexales</taxon>
        <taxon>Pseudobacteriovoracaceae</taxon>
        <taxon>Pseudobacteriovorax</taxon>
    </lineage>
</organism>
<comment type="activity regulation">
    <text evidence="13">Mycophenolic acid (MPA) is a non-competitive inhibitor that prevents formation of the closed enzyme conformation by binding to the same site as the amobile flap. In contrast, mizoribine monophosphate (MZP) is a competitive inhibitor that induces the closed conformation. MPA is a potent inhibitor of mammalian IMPDHs but a poor inhibitor of the bacterial enzymes. MZP is a more potent inhibitor of bacterial IMPDH.</text>
</comment>
<keyword evidence="11 18" id="KW-0129">CBS domain</keyword>
<keyword evidence="23" id="KW-1185">Reference proteome</keyword>
<dbReference type="PROSITE" id="PS51371">
    <property type="entry name" value="CBS"/>
    <property type="match status" value="2"/>
</dbReference>
<keyword evidence="6 13" id="KW-0332">GMP biosynthesis</keyword>
<dbReference type="SMART" id="SM00116">
    <property type="entry name" value="CBS"/>
    <property type="match status" value="2"/>
</dbReference>
<feature type="binding site" description="in other chain" evidence="13 17">
    <location>
        <position position="307"/>
    </location>
    <ligand>
        <name>K(+)</name>
        <dbReference type="ChEBI" id="CHEBI:29103"/>
        <note>ligand shared between two tetrameric partners</note>
    </ligand>
</feature>
<dbReference type="InterPro" id="IPR013785">
    <property type="entry name" value="Aldolase_TIM"/>
</dbReference>
<feature type="binding site" evidence="13 15">
    <location>
        <position position="418"/>
    </location>
    <ligand>
        <name>IMP</name>
        <dbReference type="ChEBI" id="CHEBI:58053"/>
    </ligand>
</feature>
<feature type="binding site" evidence="13">
    <location>
        <position position="474"/>
    </location>
    <ligand>
        <name>K(+)</name>
        <dbReference type="ChEBI" id="CHEBI:29103"/>
        <note>ligand shared between two tetrameric partners</note>
    </ligand>
</feature>
<dbReference type="InterPro" id="IPR001093">
    <property type="entry name" value="IMP_DH_GMPRt"/>
</dbReference>
<comment type="similarity">
    <text evidence="2 13 19">Belongs to the IMPDH/GMPR family.</text>
</comment>
<protein>
    <recommendedName>
        <fullName evidence="13 20">Inosine-5'-monophosphate dehydrogenase</fullName>
        <shortName evidence="13">IMP dehydrogenase</shortName>
        <shortName evidence="13">IMPD</shortName>
        <shortName evidence="13">IMPDH</shortName>
        <ecNumber evidence="13 20">1.1.1.205</ecNumber>
    </recommendedName>
</protein>
<keyword evidence="4 13" id="KW-0479">Metal-binding</keyword>
<feature type="active site" description="Proton acceptor" evidence="13 14">
    <location>
        <position position="403"/>
    </location>
</feature>
<comment type="subunit">
    <text evidence="3 13">Homotetramer.</text>
</comment>
<feature type="binding site" evidence="13">
    <location>
        <position position="472"/>
    </location>
    <ligand>
        <name>K(+)</name>
        <dbReference type="ChEBI" id="CHEBI:29103"/>
        <note>ligand shared between two tetrameric partners</note>
    </ligand>
</feature>
<evidence type="ECO:0000256" key="20">
    <source>
        <dbReference type="RuleBase" id="RU003928"/>
    </source>
</evidence>
<dbReference type="Proteomes" id="UP000192907">
    <property type="component" value="Unassembled WGS sequence"/>
</dbReference>
<dbReference type="Pfam" id="PF00478">
    <property type="entry name" value="IMPDH"/>
    <property type="match status" value="1"/>
</dbReference>
<feature type="active site" description="Thioimidate intermediate" evidence="13 14">
    <location>
        <position position="307"/>
    </location>
</feature>
<dbReference type="InterPro" id="IPR000644">
    <property type="entry name" value="CBS_dom"/>
</dbReference>
<dbReference type="PROSITE" id="PS00487">
    <property type="entry name" value="IMP_DH_GMP_RED"/>
    <property type="match status" value="1"/>
</dbReference>
<feature type="binding site" evidence="13 15">
    <location>
        <begin position="387"/>
        <end position="391"/>
    </location>
    <ligand>
        <name>IMP</name>
        <dbReference type="ChEBI" id="CHEBI:58053"/>
    </ligand>
</feature>
<dbReference type="OrthoDB" id="5287928at2"/>
<dbReference type="GO" id="GO:0003938">
    <property type="term" value="F:IMP dehydrogenase activity"/>
    <property type="evidence" value="ECO:0007669"/>
    <property type="project" value="UniProtKB-UniRule"/>
</dbReference>
<dbReference type="SUPFAM" id="SSF51412">
    <property type="entry name" value="Inosine monophosphate dehydrogenase (IMPDH)"/>
    <property type="match status" value="1"/>
</dbReference>
<sequence length="490" mass="51973">MTYDSSQPLPLGLAYDDVLLIPQHSQVLPHDANLETRLTKNLRLKMPLLSAAMDTVTEADTAITMAQAGGIGIVHKNQSIEDQAFDVNRVKKSESGMVTDPVTVTPGDTLSKVVQIMNEVNFSGFPVVEDGRLVGIITGRDIRFERDHSRLVSEVMTREVITAEQGTTPDQAVEIIHRHRIEKLPVLDKEGHLVGLYTVKDILKSKKFPNASKDAEGRLLVGAAIGAGGDYVERAQALVKAGADVLIVDTAHGHSQGVIDAVANIRSQVSGTFDLIAGNVATGRATNALIDAGVDAVKVGIGPGSICTTRIVAGIGVPQFTAVNNCARAAKARGIPVIADGGIKFSGDIVKALAAGAETVMIGSLFAGTDEAPGDLIIYQGKSYKQYRGMGSLGAMKKGSKDRYFQGDVDDAGKLVPEGIEGRIPYRGPLSNTIYQLVGGIRSAMGYVGAPTIPALQENAEFIQISSAGLKESHVHDVYITREAPNYKLD</sequence>
<evidence type="ECO:0000256" key="12">
    <source>
        <dbReference type="ARBA" id="ARBA00048028"/>
    </source>
</evidence>
<evidence type="ECO:0000259" key="21">
    <source>
        <dbReference type="PROSITE" id="PS51371"/>
    </source>
</evidence>
<dbReference type="NCBIfam" id="TIGR01302">
    <property type="entry name" value="IMP_dehydrog"/>
    <property type="match status" value="1"/>
</dbReference>
<evidence type="ECO:0000256" key="14">
    <source>
        <dbReference type="PIRSR" id="PIRSR000130-1"/>
    </source>
</evidence>
<evidence type="ECO:0000256" key="11">
    <source>
        <dbReference type="ARBA" id="ARBA00023122"/>
    </source>
</evidence>
<dbReference type="HAMAP" id="MF_01964">
    <property type="entry name" value="IMPDH"/>
    <property type="match status" value="1"/>
</dbReference>
<dbReference type="EMBL" id="FWZT01000017">
    <property type="protein sequence ID" value="SMF55677.1"/>
    <property type="molecule type" value="Genomic_DNA"/>
</dbReference>
<feature type="binding site" evidence="13 15">
    <location>
        <begin position="363"/>
        <end position="364"/>
    </location>
    <ligand>
        <name>IMP</name>
        <dbReference type="ChEBI" id="CHEBI:58053"/>
    </ligand>
</feature>
<dbReference type="GO" id="GO:0006177">
    <property type="term" value="P:GMP biosynthetic process"/>
    <property type="evidence" value="ECO:0007669"/>
    <property type="project" value="UniProtKB-UniRule"/>
</dbReference>
<evidence type="ECO:0000256" key="19">
    <source>
        <dbReference type="RuleBase" id="RU003927"/>
    </source>
</evidence>
<gene>
    <name evidence="13" type="primary">guaB</name>
    <name evidence="22" type="ORF">SAMN06296036_117153</name>
</gene>
<proteinExistence type="inferred from homology"/>
<evidence type="ECO:0000256" key="3">
    <source>
        <dbReference type="ARBA" id="ARBA00011881"/>
    </source>
</evidence>
<dbReference type="RefSeq" id="WP_132321926.1">
    <property type="nucleotide sequence ID" value="NZ_FWZT01000017.1"/>
</dbReference>
<dbReference type="CDD" id="cd04601">
    <property type="entry name" value="CBS_pair_IMPDH"/>
    <property type="match status" value="1"/>
</dbReference>
<evidence type="ECO:0000256" key="6">
    <source>
        <dbReference type="ARBA" id="ARBA00022749"/>
    </source>
</evidence>
<feature type="binding site" evidence="13 16">
    <location>
        <begin position="300"/>
        <end position="302"/>
    </location>
    <ligand>
        <name>NAD(+)</name>
        <dbReference type="ChEBI" id="CHEBI:57540"/>
    </ligand>
</feature>
<comment type="catalytic activity">
    <reaction evidence="12 13 20">
        <text>IMP + NAD(+) + H2O = XMP + NADH + H(+)</text>
        <dbReference type="Rhea" id="RHEA:11708"/>
        <dbReference type="ChEBI" id="CHEBI:15377"/>
        <dbReference type="ChEBI" id="CHEBI:15378"/>
        <dbReference type="ChEBI" id="CHEBI:57464"/>
        <dbReference type="ChEBI" id="CHEBI:57540"/>
        <dbReference type="ChEBI" id="CHEBI:57945"/>
        <dbReference type="ChEBI" id="CHEBI:58053"/>
        <dbReference type="EC" id="1.1.1.205"/>
    </reaction>
</comment>
<dbReference type="PANTHER" id="PTHR11911:SF111">
    <property type="entry name" value="INOSINE-5'-MONOPHOSPHATE DEHYDROGENASE"/>
    <property type="match status" value="1"/>
</dbReference>
<evidence type="ECO:0000256" key="16">
    <source>
        <dbReference type="PIRSR" id="PIRSR000130-3"/>
    </source>
</evidence>
<name>A0A1Y6CBX5_9BACT</name>
<dbReference type="GO" id="GO:0000166">
    <property type="term" value="F:nucleotide binding"/>
    <property type="evidence" value="ECO:0007669"/>
    <property type="project" value="UniProtKB-UniRule"/>
</dbReference>
<evidence type="ECO:0000256" key="8">
    <source>
        <dbReference type="ARBA" id="ARBA00022958"/>
    </source>
</evidence>
<evidence type="ECO:0000256" key="5">
    <source>
        <dbReference type="ARBA" id="ARBA00022737"/>
    </source>
</evidence>
<feature type="domain" description="CBS" evidence="21">
    <location>
        <begin position="97"/>
        <end position="154"/>
    </location>
</feature>
<evidence type="ECO:0000256" key="17">
    <source>
        <dbReference type="PIRSR" id="PIRSR000130-4"/>
    </source>
</evidence>
<accession>A0A1Y6CBX5</accession>
<dbReference type="InterPro" id="IPR046342">
    <property type="entry name" value="CBS_dom_sf"/>
</dbReference>
<dbReference type="EC" id="1.1.1.205" evidence="13 20"/>
<evidence type="ECO:0000256" key="10">
    <source>
        <dbReference type="ARBA" id="ARBA00023027"/>
    </source>
</evidence>
<dbReference type="GO" id="GO:0046872">
    <property type="term" value="F:metal ion binding"/>
    <property type="evidence" value="ECO:0007669"/>
    <property type="project" value="UniProtKB-UniRule"/>
</dbReference>
<evidence type="ECO:0000256" key="13">
    <source>
        <dbReference type="HAMAP-Rule" id="MF_01964"/>
    </source>
</evidence>
<evidence type="ECO:0000256" key="1">
    <source>
        <dbReference type="ARBA" id="ARBA00001958"/>
    </source>
</evidence>
<reference evidence="23" key="1">
    <citation type="submission" date="2017-04" db="EMBL/GenBank/DDBJ databases">
        <authorList>
            <person name="Varghese N."/>
            <person name="Submissions S."/>
        </authorList>
    </citation>
    <scope>NUCLEOTIDE SEQUENCE [LARGE SCALE GENOMIC DNA]</scope>
    <source>
        <strain evidence="23">RKEM611</strain>
    </source>
</reference>
<dbReference type="InterPro" id="IPR005990">
    <property type="entry name" value="IMP_DH"/>
</dbReference>
<comment type="function">
    <text evidence="13">Catalyzes the conversion of inosine 5'-phosphate (IMP) to xanthosine 5'-phosphate (XMP), the first committed and rate-limiting step in the de novo synthesis of guanine nucleotides, and therefore plays an important role in the regulation of cell growth.</text>
</comment>
<feature type="binding site" evidence="13">
    <location>
        <position position="473"/>
    </location>
    <ligand>
        <name>K(+)</name>
        <dbReference type="ChEBI" id="CHEBI:29103"/>
        <note>ligand shared between two tetrameric partners</note>
    </ligand>
</feature>
<evidence type="ECO:0000313" key="23">
    <source>
        <dbReference type="Proteomes" id="UP000192907"/>
    </source>
</evidence>
<dbReference type="PIRSF" id="PIRSF000130">
    <property type="entry name" value="IMPDH"/>
    <property type="match status" value="1"/>
</dbReference>
<comment type="cofactor">
    <cofactor evidence="1 13">
        <name>K(+)</name>
        <dbReference type="ChEBI" id="CHEBI:29103"/>
    </cofactor>
</comment>
<dbReference type="UniPathway" id="UPA00601">
    <property type="reaction ID" value="UER00295"/>
</dbReference>
<evidence type="ECO:0000256" key="9">
    <source>
        <dbReference type="ARBA" id="ARBA00023002"/>
    </source>
</evidence>
<feature type="binding site" evidence="13 15">
    <location>
        <begin position="340"/>
        <end position="342"/>
    </location>
    <ligand>
        <name>IMP</name>
        <dbReference type="ChEBI" id="CHEBI:58053"/>
    </ligand>
</feature>
<dbReference type="CDD" id="cd00381">
    <property type="entry name" value="IMPDH"/>
    <property type="match status" value="1"/>
</dbReference>
<dbReference type="SMART" id="SM01240">
    <property type="entry name" value="IMPDH"/>
    <property type="match status" value="1"/>
</dbReference>
<evidence type="ECO:0000256" key="18">
    <source>
        <dbReference type="PROSITE-ProRule" id="PRU00703"/>
    </source>
</evidence>
<keyword evidence="8 13" id="KW-0630">Potassium</keyword>
<dbReference type="Gene3D" id="3.20.20.70">
    <property type="entry name" value="Aldolase class I"/>
    <property type="match status" value="1"/>
</dbReference>
<dbReference type="GO" id="GO:0006183">
    <property type="term" value="P:GTP biosynthetic process"/>
    <property type="evidence" value="ECO:0007669"/>
    <property type="project" value="TreeGrafter"/>
</dbReference>
<keyword evidence="5" id="KW-0677">Repeat</keyword>
<feature type="binding site" description="in other chain" evidence="13 17">
    <location>
        <position position="302"/>
    </location>
    <ligand>
        <name>K(+)</name>
        <dbReference type="ChEBI" id="CHEBI:29103"/>
        <note>ligand shared between two tetrameric partners</note>
    </ligand>
</feature>
<dbReference type="AlphaFoldDB" id="A0A1Y6CBX5"/>
<feature type="binding site" evidence="13 15">
    <location>
        <position position="305"/>
    </location>
    <ligand>
        <name>IMP</name>
        <dbReference type="ChEBI" id="CHEBI:58053"/>
    </ligand>
</feature>
<evidence type="ECO:0000256" key="7">
    <source>
        <dbReference type="ARBA" id="ARBA00022755"/>
    </source>
</evidence>
<keyword evidence="7 13" id="KW-0658">Purine biosynthesis</keyword>
<dbReference type="STRING" id="1513793.SAMN06296036_117153"/>
<feature type="binding site" evidence="13">
    <location>
        <position position="249"/>
    </location>
    <ligand>
        <name>NAD(+)</name>
        <dbReference type="ChEBI" id="CHEBI:57540"/>
    </ligand>
</feature>